<evidence type="ECO:0008006" key="4">
    <source>
        <dbReference type="Google" id="ProtNLM"/>
    </source>
</evidence>
<comment type="caution">
    <text evidence="2">The sequence shown here is derived from an EMBL/GenBank/DDBJ whole genome shotgun (WGS) entry which is preliminary data.</text>
</comment>
<sequence>MTVVLFLVLLLTLYVALGRSAQPAADRLPLSALSVRDVAHTARLGFQTLNRRHAERWGSAIPSSAEQTPLVAERVGRTSLERSS</sequence>
<evidence type="ECO:0000313" key="3">
    <source>
        <dbReference type="Proteomes" id="UP001165561"/>
    </source>
</evidence>
<dbReference type="Proteomes" id="UP001165561">
    <property type="component" value="Unassembled WGS sequence"/>
</dbReference>
<feature type="region of interest" description="Disordered" evidence="1">
    <location>
        <begin position="59"/>
        <end position="84"/>
    </location>
</feature>
<organism evidence="2 3">
    <name type="scientific">Georgenia halotolerans</name>
    <dbReference type="NCBI Taxonomy" id="3028317"/>
    <lineage>
        <taxon>Bacteria</taxon>
        <taxon>Bacillati</taxon>
        <taxon>Actinomycetota</taxon>
        <taxon>Actinomycetes</taxon>
        <taxon>Micrococcales</taxon>
        <taxon>Bogoriellaceae</taxon>
        <taxon>Georgenia</taxon>
    </lineage>
</organism>
<evidence type="ECO:0000313" key="2">
    <source>
        <dbReference type="EMBL" id="MDD9206826.1"/>
    </source>
</evidence>
<name>A0ABT5TXM9_9MICO</name>
<keyword evidence="3" id="KW-1185">Reference proteome</keyword>
<reference evidence="2" key="1">
    <citation type="submission" date="2023-02" db="EMBL/GenBank/DDBJ databases">
        <title>Georgenia sp.10Sc9-8, isolated from a soil sample collected from the Taklamakan desert.</title>
        <authorList>
            <person name="Liu S."/>
        </authorList>
    </citation>
    <scope>NUCLEOTIDE SEQUENCE</scope>
    <source>
        <strain evidence="2">10Sc9-8</strain>
    </source>
</reference>
<proteinExistence type="predicted"/>
<accession>A0ABT5TXM9</accession>
<evidence type="ECO:0000256" key="1">
    <source>
        <dbReference type="SAM" id="MobiDB-lite"/>
    </source>
</evidence>
<protein>
    <recommendedName>
        <fullName evidence="4">Secreted protein</fullName>
    </recommendedName>
</protein>
<gene>
    <name evidence="2" type="ORF">PU560_10155</name>
</gene>
<dbReference type="EMBL" id="JARACI010000985">
    <property type="protein sequence ID" value="MDD9206826.1"/>
    <property type="molecule type" value="Genomic_DNA"/>
</dbReference>
<feature type="compositionally biased region" description="Basic and acidic residues" evidence="1">
    <location>
        <begin position="74"/>
        <end position="84"/>
    </location>
</feature>